<dbReference type="Proteomes" id="UP000644875">
    <property type="component" value="Unassembled WGS sequence"/>
</dbReference>
<feature type="transmembrane region" description="Helical" evidence="6">
    <location>
        <begin position="220"/>
        <end position="245"/>
    </location>
</feature>
<evidence type="ECO:0000256" key="3">
    <source>
        <dbReference type="ARBA" id="ARBA00022692"/>
    </source>
</evidence>
<dbReference type="PANTHER" id="PTHR30294:SF29">
    <property type="entry name" value="MULTIDRUG ABC TRANSPORTER PERMEASE YBHS-RELATED"/>
    <property type="match status" value="1"/>
</dbReference>
<dbReference type="InterPro" id="IPR013525">
    <property type="entry name" value="ABC2_TM"/>
</dbReference>
<name>A0A934P8S5_9STRE</name>
<evidence type="ECO:0000313" key="9">
    <source>
        <dbReference type="Proteomes" id="UP000644875"/>
    </source>
</evidence>
<dbReference type="GO" id="GO:0140359">
    <property type="term" value="F:ABC-type transporter activity"/>
    <property type="evidence" value="ECO:0007669"/>
    <property type="project" value="InterPro"/>
</dbReference>
<gene>
    <name evidence="8" type="ORF">JHK64_00270</name>
</gene>
<keyword evidence="9" id="KW-1185">Reference proteome</keyword>
<proteinExistence type="predicted"/>
<feature type="transmembrane region" description="Helical" evidence="6">
    <location>
        <begin position="334"/>
        <end position="355"/>
    </location>
</feature>
<feature type="transmembrane region" description="Helical" evidence="6">
    <location>
        <begin position="273"/>
        <end position="298"/>
    </location>
</feature>
<dbReference type="EMBL" id="JAENBP010000001">
    <property type="protein sequence ID" value="MBJ8349062.1"/>
    <property type="molecule type" value="Genomic_DNA"/>
</dbReference>
<dbReference type="AlphaFoldDB" id="A0A934P8S5"/>
<dbReference type="InterPro" id="IPR051449">
    <property type="entry name" value="ABC-2_transporter_component"/>
</dbReference>
<feature type="transmembrane region" description="Helical" evidence="6">
    <location>
        <begin position="170"/>
        <end position="188"/>
    </location>
</feature>
<comment type="subcellular location">
    <subcellularLocation>
        <location evidence="1">Cell membrane</location>
        <topology evidence="1">Multi-pass membrane protein</topology>
    </subcellularLocation>
</comment>
<dbReference type="GO" id="GO:0005886">
    <property type="term" value="C:plasma membrane"/>
    <property type="evidence" value="ECO:0007669"/>
    <property type="project" value="UniProtKB-SubCell"/>
</dbReference>
<keyword evidence="3 6" id="KW-0812">Transmembrane</keyword>
<keyword evidence="2" id="KW-1003">Cell membrane</keyword>
<feature type="domain" description="ABC-2 type transporter transmembrane" evidence="7">
    <location>
        <begin position="19"/>
        <end position="376"/>
    </location>
</feature>
<feature type="transmembrane region" description="Helical" evidence="6">
    <location>
        <begin position="20"/>
        <end position="41"/>
    </location>
</feature>
<evidence type="ECO:0000256" key="1">
    <source>
        <dbReference type="ARBA" id="ARBA00004651"/>
    </source>
</evidence>
<feature type="transmembrane region" description="Helical" evidence="6">
    <location>
        <begin position="361"/>
        <end position="379"/>
    </location>
</feature>
<evidence type="ECO:0000256" key="4">
    <source>
        <dbReference type="ARBA" id="ARBA00022989"/>
    </source>
</evidence>
<keyword evidence="4 6" id="KW-1133">Transmembrane helix</keyword>
<sequence>MKQLLLVAKESYFRQVKSWAFFFMVISPFIFIFFSSVMGYIGASTAMRGTQVAIVTEDKMIEEAFMSQLDYSNDYPDAKKAQKALDDEDIAGYLEIDTSETQLKAIYHGDNPLSVYDKGFVTQLLNSFQQTRNTLSAQLSQEQMTLLATEPQLQEDIKEGAQLENSGKQIAFFGLVMLMYIIIITYASTTAQEIANEKGTKIMEVIFSSIPADLYFYGRIIGFLGVILTHVGIYALGGYLSFLGLSQFSGTKEMVASIQPLLSSVFEHLDWSMILFVVLGIFIYVILAALCGSLIVRVEDASKAVQPAIYLVILGFFGALSLGQQGYDHILLKIGSYIPFLSSFFMPIRLINGYATTTESIISLIILLASVVGLIIYIGKSYSGLILQTDDLGFIKNLKRSFSKK</sequence>
<feature type="transmembrane region" description="Helical" evidence="6">
    <location>
        <begin position="304"/>
        <end position="322"/>
    </location>
</feature>
<organism evidence="8 9">
    <name type="scientific">Streptococcus zalophi</name>
    <dbReference type="NCBI Taxonomy" id="640031"/>
    <lineage>
        <taxon>Bacteria</taxon>
        <taxon>Bacillati</taxon>
        <taxon>Bacillota</taxon>
        <taxon>Bacilli</taxon>
        <taxon>Lactobacillales</taxon>
        <taxon>Streptococcaceae</taxon>
        <taxon>Streptococcus</taxon>
    </lineage>
</organism>
<accession>A0A934P8S5</accession>
<dbReference type="PANTHER" id="PTHR30294">
    <property type="entry name" value="MEMBRANE COMPONENT OF ABC TRANSPORTER YHHJ-RELATED"/>
    <property type="match status" value="1"/>
</dbReference>
<protein>
    <submittedName>
        <fullName evidence="8">ABC transporter permease</fullName>
    </submittedName>
</protein>
<comment type="caution">
    <text evidence="8">The sequence shown here is derived from an EMBL/GenBank/DDBJ whole genome shotgun (WGS) entry which is preliminary data.</text>
</comment>
<evidence type="ECO:0000256" key="2">
    <source>
        <dbReference type="ARBA" id="ARBA00022475"/>
    </source>
</evidence>
<evidence type="ECO:0000313" key="8">
    <source>
        <dbReference type="EMBL" id="MBJ8349062.1"/>
    </source>
</evidence>
<dbReference type="RefSeq" id="WP_199566994.1">
    <property type="nucleotide sequence ID" value="NZ_JAENBP010000001.1"/>
</dbReference>
<evidence type="ECO:0000256" key="6">
    <source>
        <dbReference type="SAM" id="Phobius"/>
    </source>
</evidence>
<keyword evidence="5 6" id="KW-0472">Membrane</keyword>
<dbReference type="Pfam" id="PF12698">
    <property type="entry name" value="ABC2_membrane_3"/>
    <property type="match status" value="1"/>
</dbReference>
<reference evidence="8 9" key="1">
    <citation type="journal article" date="2021" name="Int. J. Syst. Evol. Microbiol.">
        <title>Streptococcus vicugnae sp. nov., isolated from faeces of alpacas (Vicugna pacos) and cattle (Bos taurus), Streptococcus zalophi sp. nov., and Streptococcus pacificus sp. nov., isolated from respiratory tract of California sea lions (Zalophus californianus).</title>
        <authorList>
            <person name="Volokhov D.V."/>
            <person name="Zagorodnyaya T.A."/>
            <person name="Shen Z."/>
            <person name="Blom J."/>
            <person name="Furtak V.A."/>
            <person name="Eisenberg T."/>
            <person name="Fan P."/>
            <person name="Jeong K.C."/>
            <person name="Gao Y."/>
            <person name="Zhang S."/>
            <person name="Amselle M."/>
        </authorList>
    </citation>
    <scope>NUCLEOTIDE SEQUENCE [LARGE SCALE GENOMIC DNA]</scope>
    <source>
        <strain evidence="9">CSL7508-lung</strain>
    </source>
</reference>
<evidence type="ECO:0000259" key="7">
    <source>
        <dbReference type="Pfam" id="PF12698"/>
    </source>
</evidence>
<evidence type="ECO:0000256" key="5">
    <source>
        <dbReference type="ARBA" id="ARBA00023136"/>
    </source>
</evidence>